<dbReference type="Proteomes" id="UP000070501">
    <property type="component" value="Unassembled WGS sequence"/>
</dbReference>
<feature type="region of interest" description="Disordered" evidence="1">
    <location>
        <begin position="119"/>
        <end position="160"/>
    </location>
</feature>
<keyword evidence="3" id="KW-1185">Reference proteome</keyword>
<evidence type="ECO:0000313" key="2">
    <source>
        <dbReference type="EMBL" id="KXJ88485.1"/>
    </source>
</evidence>
<proteinExistence type="predicted"/>
<reference evidence="3" key="1">
    <citation type="submission" date="2016-02" db="EMBL/GenBank/DDBJ databases">
        <title>Draft genome sequence of Microdochium bolleyi, a fungal endophyte of beachgrass.</title>
        <authorList>
            <consortium name="DOE Joint Genome Institute"/>
            <person name="David A.S."/>
            <person name="May G."/>
            <person name="Haridas S."/>
            <person name="Lim J."/>
            <person name="Wang M."/>
            <person name="Labutti K."/>
            <person name="Lipzen A."/>
            <person name="Barry K."/>
            <person name="Grigoriev I.V."/>
        </authorList>
    </citation>
    <scope>NUCLEOTIDE SEQUENCE [LARGE SCALE GENOMIC DNA]</scope>
    <source>
        <strain evidence="3">J235TASD1</strain>
    </source>
</reference>
<dbReference type="InParanoid" id="A0A136IUH0"/>
<accession>A0A136IUH0</accession>
<feature type="compositionally biased region" description="Polar residues" evidence="1">
    <location>
        <begin position="142"/>
        <end position="160"/>
    </location>
</feature>
<evidence type="ECO:0000256" key="1">
    <source>
        <dbReference type="SAM" id="MobiDB-lite"/>
    </source>
</evidence>
<name>A0A136IUH0_9PEZI</name>
<organism evidence="2 3">
    <name type="scientific">Microdochium bolleyi</name>
    <dbReference type="NCBI Taxonomy" id="196109"/>
    <lineage>
        <taxon>Eukaryota</taxon>
        <taxon>Fungi</taxon>
        <taxon>Dikarya</taxon>
        <taxon>Ascomycota</taxon>
        <taxon>Pezizomycotina</taxon>
        <taxon>Sordariomycetes</taxon>
        <taxon>Xylariomycetidae</taxon>
        <taxon>Xylariales</taxon>
        <taxon>Microdochiaceae</taxon>
        <taxon>Microdochium</taxon>
    </lineage>
</organism>
<evidence type="ECO:0000313" key="3">
    <source>
        <dbReference type="Proteomes" id="UP000070501"/>
    </source>
</evidence>
<protein>
    <submittedName>
        <fullName evidence="2">Uncharacterized protein</fullName>
    </submittedName>
</protein>
<sequence>MRSGPGPDSGEEIRTHLCTSCTRVAVSNVLHHATRSTATCRQRLDGLLMSVCVPRCRHSGGNSSVMMYTKHGPARVWHTRPPCQPSDYVETCICNEAIDVRMCCLTMGGLGARERLGIADGDARPSRPQSQFRPDLGRCCRPSTQDSGNHIPSLSSFASG</sequence>
<dbReference type="EMBL" id="KQ964258">
    <property type="protein sequence ID" value="KXJ88485.1"/>
    <property type="molecule type" value="Genomic_DNA"/>
</dbReference>
<gene>
    <name evidence="2" type="ORF">Micbo1qcDRAFT_17468</name>
</gene>
<dbReference type="AlphaFoldDB" id="A0A136IUH0"/>